<dbReference type="InterPro" id="IPR045167">
    <property type="entry name" value="Hobbit"/>
</dbReference>
<dbReference type="SMART" id="SM01214">
    <property type="entry name" value="Fmp27_GFWDK"/>
    <property type="match status" value="1"/>
</dbReference>
<dbReference type="eggNOG" id="KOG1910">
    <property type="taxonomic scope" value="Eukaryota"/>
</dbReference>
<dbReference type="EMBL" id="GG692397">
    <property type="protein sequence ID" value="EER34040.1"/>
    <property type="molecule type" value="Genomic_DNA"/>
</dbReference>
<evidence type="ECO:0000313" key="5">
    <source>
        <dbReference type="Proteomes" id="UP000002037"/>
    </source>
</evidence>
<sequence length="1447" mass="167437">MFYDNYIDTNTLVFYLCCIIVGWLSFWYLVFKIIGFHLSSITINNGISFNGITLENKKFIAEIKALRFRLWGNTRMTIIDELTIKLKLQKDTTASGSNNIIKSNKTKKHRVRPLNNDELDPSIASINIFPSNKIGKFIVKSILLIIPTLNLEFRQTTIISAFENKTYIEYLKFFARSRYSRKSNEKISLKFSILVNKIIHDIKTGGDIIKPFQLGSINFENKLSINYITGKIDDLRIRININDSDVSVFNAAKYYIFKDEIYKQQIVTEHRPIPTPEELEIKKNNRIQMVENGYRFVHAIISEVNIHIENSKLSEIPFVTMENNTDVKHYFNDSKPATCLELMTKSVSFNFSRMNKDAAGFEVLFNSQKDRPYHLTCSVQLLKVFYAARTTLPTGYLGQTSDEILNIPNVALTYKTNVLDQLVRSKGFKNCVIEVYFSASTPIFDLDTRQLSALLYNLILIKKWRRLHEFKDIIVNSPLSPEEFFPEDEQEYDEETAHDITNESFNLNGSQAVTQREPLTKKMYRYLNEFYPRLDIKLVIEQPRIVIRHYEAHKNTQILSFSYSLLNFSLFTTSTRDYASSCQVLNPKITYYEKSHVDLIEKQNFVLKKDITSMNYLDIKLDILKNLKIKTFIDFNKLTIDLTNLEIFTGIHYLLLDVTRMVETDLEIGVINKKFNQELLRLRHELKLRSLSTGSTAKKFKSSSIEDKLFKYLPSWLTKLDFKLSFLNILLGSRSVLIPKQDLANSQGPEFDFDFDEQHELKQINFKIESLVLGVNNHGNKSGENSPTNSVSSSASSETLASINYDLMYWSINTKLDKLKLSALTDLHGKFSHLLEIPAIKSNINAICNYNGKNKIVVDLSMDKLNLDYNRYKFGTLIGCVYLIREFMISPIKLIKSKVRKDLTRFDSLMLSPTITPDSESILDYISFEFKLDYSDIILRLSDEFKVKLQLSDIQAFLRHKEIGADVGFIRGLADSPQVKDKWNRLLCSDKLKLRTNIPSSIKEFKIEIDTNSIRFIQPHQFVVYKLFDNISVTVKLVKHLIKLLKDESSKEQLNIVHPNLQKPKALPFISLKSKTLKFTMEDDPFEVELGMIYQLGLIEQRKRSELYTLFDDRAAVTKEDGEDYFNKLNHLHKTVSRSWIRKVKTYKAQLREEIISNKEYLFGGEVLLPESLNDDVVAYPYSPPLTAVYMDNLQLDLSKPKFELKKVADFVYKFGQGVPKDTEYTLLIPLYASLKLGELRMHLRDYPLPLVHSPRNKDIADTSFSLDGHLIITEAFINSPEQIRKINVPLVPQHDPELSLNKFDSLIVEKTLASVKMYTDLQCSFNSDYPTRIIWGTSYNFGIQQTMLNFDKFSKPPVDPSPKLGFWDKLKYVLHGKCTIKTKKSLEVGFKGSRDPYDLFCTAGGFVLSFKKNVIWDINKNDDSKNFFDVTSDKVSWYIPNYSKVH</sequence>
<dbReference type="InterPro" id="IPR019415">
    <property type="entry name" value="FMP27_SW_RBG"/>
</dbReference>
<reference evidence="4 5" key="1">
    <citation type="journal article" date="2009" name="Nature">
        <title>Evolution of pathogenicity and sexual reproduction in eight Candida genomes.</title>
        <authorList>
            <person name="Butler G."/>
            <person name="Rasmussen M.D."/>
            <person name="Lin M.F."/>
            <person name="Santos M.A."/>
            <person name="Sakthikumar S."/>
            <person name="Munro C.A."/>
            <person name="Rheinbay E."/>
            <person name="Grabherr M."/>
            <person name="Forche A."/>
            <person name="Reedy J.L."/>
            <person name="Agrafioti I."/>
            <person name="Arnaud M.B."/>
            <person name="Bates S."/>
            <person name="Brown A.J."/>
            <person name="Brunke S."/>
            <person name="Costanzo M.C."/>
            <person name="Fitzpatrick D.A."/>
            <person name="de Groot P.W."/>
            <person name="Harris D."/>
            <person name="Hoyer L.L."/>
            <person name="Hube B."/>
            <person name="Klis F.M."/>
            <person name="Kodira C."/>
            <person name="Lennard N."/>
            <person name="Logue M.E."/>
            <person name="Martin R."/>
            <person name="Neiman A.M."/>
            <person name="Nikolaou E."/>
            <person name="Quail M.A."/>
            <person name="Quinn J."/>
            <person name="Santos M.C."/>
            <person name="Schmitzberger F.F."/>
            <person name="Sherlock G."/>
            <person name="Shah P."/>
            <person name="Silverstein K.A."/>
            <person name="Skrzypek M.S."/>
            <person name="Soll D."/>
            <person name="Staggs R."/>
            <person name="Stansfield I."/>
            <person name="Stumpf M.P."/>
            <person name="Sudbery P.E."/>
            <person name="Srikantha T."/>
            <person name="Zeng Q."/>
            <person name="Berman J."/>
            <person name="Berriman M."/>
            <person name="Heitman J."/>
            <person name="Gow N.A."/>
            <person name="Lorenz M.C."/>
            <person name="Birren B.W."/>
            <person name="Kellis M."/>
            <person name="Cuomo C.A."/>
        </authorList>
    </citation>
    <scope>NUCLEOTIDE SEQUENCE [LARGE SCALE GENOMIC DNA]</scope>
    <source>
        <strain evidence="5">ATCC MYA-3404 / T1</strain>
    </source>
</reference>
<dbReference type="STRING" id="294747.C5M8Y6"/>
<protein>
    <recommendedName>
        <fullName evidence="6">FMP27 GFWDK domain-containing protein</fullName>
    </recommendedName>
</protein>
<dbReference type="OrthoDB" id="1562405at2759"/>
<keyword evidence="1" id="KW-0472">Membrane</keyword>
<dbReference type="InterPro" id="IPR019441">
    <property type="entry name" value="FMP27/BLTP2/Hobbit_GFWDK_RBG"/>
</dbReference>
<feature type="domain" description="FMP27 SW motif-containing RBG unit" evidence="3">
    <location>
        <begin position="1127"/>
        <end position="1228"/>
    </location>
</feature>
<dbReference type="RefSeq" id="XP_002548561.1">
    <property type="nucleotide sequence ID" value="XM_002548515.1"/>
</dbReference>
<evidence type="ECO:0000256" key="1">
    <source>
        <dbReference type="SAM" id="Phobius"/>
    </source>
</evidence>
<dbReference type="PANTHER" id="PTHR15678">
    <property type="entry name" value="ANTIGEN MLAA-22-RELATED"/>
    <property type="match status" value="1"/>
</dbReference>
<dbReference type="Proteomes" id="UP000002037">
    <property type="component" value="Unassembled WGS sequence"/>
</dbReference>
<feature type="domain" description="FMP27/BLTP2/Hobbit GFWDK motif-containing RBG unit" evidence="2">
    <location>
        <begin position="1246"/>
        <end position="1400"/>
    </location>
</feature>
<dbReference type="PANTHER" id="PTHR15678:SF15">
    <property type="entry name" value="PROTEIN FMP27, MITOCHONDRIAL"/>
    <property type="match status" value="1"/>
</dbReference>
<proteinExistence type="predicted"/>
<evidence type="ECO:0000259" key="2">
    <source>
        <dbReference type="SMART" id="SM01214"/>
    </source>
</evidence>
<dbReference type="GeneID" id="8300361"/>
<gene>
    <name evidence="4" type="ORF">CTRG_02858</name>
</gene>
<dbReference type="SMART" id="SM01215">
    <property type="entry name" value="Fmp27_SW"/>
    <property type="match status" value="1"/>
</dbReference>
<feature type="transmembrane region" description="Helical" evidence="1">
    <location>
        <begin position="12"/>
        <end position="31"/>
    </location>
</feature>
<dbReference type="HOGENOM" id="CLU_000740_1_0_1"/>
<dbReference type="VEuPathDB" id="FungiDB:CTRG_02858"/>
<organism evidence="4 5">
    <name type="scientific">Candida tropicalis (strain ATCC MYA-3404 / T1)</name>
    <name type="common">Yeast</name>
    <dbReference type="NCBI Taxonomy" id="294747"/>
    <lineage>
        <taxon>Eukaryota</taxon>
        <taxon>Fungi</taxon>
        <taxon>Dikarya</taxon>
        <taxon>Ascomycota</taxon>
        <taxon>Saccharomycotina</taxon>
        <taxon>Pichiomycetes</taxon>
        <taxon>Debaryomycetaceae</taxon>
        <taxon>Candida/Lodderomyces clade</taxon>
        <taxon>Candida</taxon>
    </lineage>
</organism>
<accession>C5M8Y6</accession>
<dbReference type="KEGG" id="ctp:CTRG_02858"/>
<name>C5M8Y6_CANTT</name>
<evidence type="ECO:0000259" key="3">
    <source>
        <dbReference type="SMART" id="SM01215"/>
    </source>
</evidence>
<evidence type="ECO:0000313" key="4">
    <source>
        <dbReference type="EMBL" id="EER34040.1"/>
    </source>
</evidence>
<keyword evidence="1" id="KW-0812">Transmembrane</keyword>
<keyword evidence="1" id="KW-1133">Transmembrane helix</keyword>
<dbReference type="Pfam" id="PF10344">
    <property type="entry name" value="Hobbit"/>
    <property type="match status" value="1"/>
</dbReference>
<evidence type="ECO:0008006" key="6">
    <source>
        <dbReference type="Google" id="ProtNLM"/>
    </source>
</evidence>
<keyword evidence="5" id="KW-1185">Reference proteome</keyword>